<gene>
    <name evidence="2" type="ORF">KSP39_PZI015335</name>
</gene>
<dbReference type="Proteomes" id="UP001418222">
    <property type="component" value="Unassembled WGS sequence"/>
</dbReference>
<accession>A0AAP0G244</accession>
<dbReference type="AlphaFoldDB" id="A0AAP0G244"/>
<evidence type="ECO:0000256" key="1">
    <source>
        <dbReference type="SAM" id="MobiDB-lite"/>
    </source>
</evidence>
<name>A0AAP0G244_9ASPA</name>
<feature type="region of interest" description="Disordered" evidence="1">
    <location>
        <begin position="168"/>
        <end position="207"/>
    </location>
</feature>
<organism evidence="2 3">
    <name type="scientific">Platanthera zijinensis</name>
    <dbReference type="NCBI Taxonomy" id="2320716"/>
    <lineage>
        <taxon>Eukaryota</taxon>
        <taxon>Viridiplantae</taxon>
        <taxon>Streptophyta</taxon>
        <taxon>Embryophyta</taxon>
        <taxon>Tracheophyta</taxon>
        <taxon>Spermatophyta</taxon>
        <taxon>Magnoliopsida</taxon>
        <taxon>Liliopsida</taxon>
        <taxon>Asparagales</taxon>
        <taxon>Orchidaceae</taxon>
        <taxon>Orchidoideae</taxon>
        <taxon>Orchideae</taxon>
        <taxon>Orchidinae</taxon>
        <taxon>Platanthera</taxon>
    </lineage>
</organism>
<reference evidence="2 3" key="1">
    <citation type="journal article" date="2022" name="Nat. Plants">
        <title>Genomes of leafy and leafless Platanthera orchids illuminate the evolution of mycoheterotrophy.</title>
        <authorList>
            <person name="Li M.H."/>
            <person name="Liu K.W."/>
            <person name="Li Z."/>
            <person name="Lu H.C."/>
            <person name="Ye Q.L."/>
            <person name="Zhang D."/>
            <person name="Wang J.Y."/>
            <person name="Li Y.F."/>
            <person name="Zhong Z.M."/>
            <person name="Liu X."/>
            <person name="Yu X."/>
            <person name="Liu D.K."/>
            <person name="Tu X.D."/>
            <person name="Liu B."/>
            <person name="Hao Y."/>
            <person name="Liao X.Y."/>
            <person name="Jiang Y.T."/>
            <person name="Sun W.H."/>
            <person name="Chen J."/>
            <person name="Chen Y.Q."/>
            <person name="Ai Y."/>
            <person name="Zhai J.W."/>
            <person name="Wu S.S."/>
            <person name="Zhou Z."/>
            <person name="Hsiao Y.Y."/>
            <person name="Wu W.L."/>
            <person name="Chen Y.Y."/>
            <person name="Lin Y.F."/>
            <person name="Hsu J.L."/>
            <person name="Li C.Y."/>
            <person name="Wang Z.W."/>
            <person name="Zhao X."/>
            <person name="Zhong W.Y."/>
            <person name="Ma X.K."/>
            <person name="Ma L."/>
            <person name="Huang J."/>
            <person name="Chen G.Z."/>
            <person name="Huang M.Z."/>
            <person name="Huang L."/>
            <person name="Peng D.H."/>
            <person name="Luo Y.B."/>
            <person name="Zou S.Q."/>
            <person name="Chen S.P."/>
            <person name="Lan S."/>
            <person name="Tsai W.C."/>
            <person name="Van de Peer Y."/>
            <person name="Liu Z.J."/>
        </authorList>
    </citation>
    <scope>NUCLEOTIDE SEQUENCE [LARGE SCALE GENOMIC DNA]</scope>
    <source>
        <strain evidence="2">Lor287</strain>
    </source>
</reference>
<comment type="caution">
    <text evidence="2">The sequence shown here is derived from an EMBL/GenBank/DDBJ whole genome shotgun (WGS) entry which is preliminary data.</text>
</comment>
<proteinExistence type="predicted"/>
<keyword evidence="3" id="KW-1185">Reference proteome</keyword>
<evidence type="ECO:0000313" key="3">
    <source>
        <dbReference type="Proteomes" id="UP001418222"/>
    </source>
</evidence>
<sequence>MTSRLTSDSNTDRFTIPVNRFPLSARVMRFGGRDEGRGPVRRLWLRSRMEMAEREEREAGIRPEKELLESSRVWREERFVRKEEGIIGPVKLLEVKTRDRRLDRKAREWRNRPAEEIVGKIEGVELGEIGYDGGELAGVSGAIKNDGGDPSVSGAGDAAEEGCARVRGWGEVPRGQAGEGWDRGWDDGGLQCSKGGRVGGVGDRCSR</sequence>
<protein>
    <submittedName>
        <fullName evidence="2">Uncharacterized protein</fullName>
    </submittedName>
</protein>
<feature type="compositionally biased region" description="Gly residues" evidence="1">
    <location>
        <begin position="196"/>
        <end position="207"/>
    </location>
</feature>
<dbReference type="EMBL" id="JBBWWQ010000013">
    <property type="protein sequence ID" value="KAK8934067.1"/>
    <property type="molecule type" value="Genomic_DNA"/>
</dbReference>
<evidence type="ECO:0000313" key="2">
    <source>
        <dbReference type="EMBL" id="KAK8934067.1"/>
    </source>
</evidence>